<proteinExistence type="predicted"/>
<dbReference type="Proteomes" id="UP000638648">
    <property type="component" value="Unassembled WGS sequence"/>
</dbReference>
<protein>
    <submittedName>
        <fullName evidence="2">Phosphoribosyltransferase/uncharacterized protein (DUF2267 family)</fullName>
    </submittedName>
</protein>
<dbReference type="Gene3D" id="3.40.50.2020">
    <property type="match status" value="1"/>
</dbReference>
<dbReference type="Pfam" id="PF10025">
    <property type="entry name" value="DUF2267"/>
    <property type="match status" value="1"/>
</dbReference>
<dbReference type="InterPro" id="IPR000836">
    <property type="entry name" value="PRTase_dom"/>
</dbReference>
<comment type="caution">
    <text evidence="2">The sequence shown here is derived from an EMBL/GenBank/DDBJ whole genome shotgun (WGS) entry which is preliminary data.</text>
</comment>
<dbReference type="InterPro" id="IPR029057">
    <property type="entry name" value="PRTase-like"/>
</dbReference>
<accession>A0A927RPM6</accession>
<organism evidence="2 3">
    <name type="scientific">Actinopolymorpha pittospori</name>
    <dbReference type="NCBI Taxonomy" id="648752"/>
    <lineage>
        <taxon>Bacteria</taxon>
        <taxon>Bacillati</taxon>
        <taxon>Actinomycetota</taxon>
        <taxon>Actinomycetes</taxon>
        <taxon>Propionibacteriales</taxon>
        <taxon>Actinopolymorphaceae</taxon>
        <taxon>Actinopolymorpha</taxon>
    </lineage>
</organism>
<evidence type="ECO:0000259" key="1">
    <source>
        <dbReference type="Pfam" id="PF00156"/>
    </source>
</evidence>
<dbReference type="Pfam" id="PF00156">
    <property type="entry name" value="Pribosyltran"/>
    <property type="match status" value="1"/>
</dbReference>
<dbReference type="AlphaFoldDB" id="A0A927RPM6"/>
<keyword evidence="3" id="KW-1185">Reference proteome</keyword>
<dbReference type="InterPro" id="IPR018727">
    <property type="entry name" value="DUF2267"/>
</dbReference>
<dbReference type="SUPFAM" id="SSF53271">
    <property type="entry name" value="PRTase-like"/>
    <property type="match status" value="1"/>
</dbReference>
<dbReference type="Gene3D" id="3.30.1310.20">
    <property type="entry name" value="PRTase-like"/>
    <property type="match status" value="1"/>
</dbReference>
<dbReference type="Gene3D" id="1.10.490.110">
    <property type="entry name" value="Uncharacterized conserved protein DUF2267"/>
    <property type="match status" value="1"/>
</dbReference>
<gene>
    <name evidence="2" type="ORF">HEB94_009134</name>
</gene>
<evidence type="ECO:0000313" key="2">
    <source>
        <dbReference type="EMBL" id="MBE1612286.1"/>
    </source>
</evidence>
<dbReference type="CDD" id="cd06223">
    <property type="entry name" value="PRTases_typeI"/>
    <property type="match status" value="1"/>
</dbReference>
<evidence type="ECO:0000313" key="3">
    <source>
        <dbReference type="Proteomes" id="UP000638648"/>
    </source>
</evidence>
<reference evidence="2" key="1">
    <citation type="submission" date="2020-10" db="EMBL/GenBank/DDBJ databases">
        <title>Sequencing the genomes of 1000 actinobacteria strains.</title>
        <authorList>
            <person name="Klenk H.-P."/>
        </authorList>
    </citation>
    <scope>NUCLEOTIDE SEQUENCE</scope>
    <source>
        <strain evidence="2">DSM 45354</strain>
    </source>
</reference>
<feature type="domain" description="Phosphoribosyltransferase" evidence="1">
    <location>
        <begin position="24"/>
        <end position="194"/>
    </location>
</feature>
<sequence length="371" mass="41033">MGDRLFQDRRAAGRALAGLLCHYRDRTDVIVLGLPRGGVPVAHEVAQAIGAPMDVFLVRKLGVPGREELAMGAVAFGHVVVLNDDILRALGVSGRVVSEVAERERAELRRRDQLYRDGRPIPDLTGRTVILVDDGLATGASMRAAIHAARQLGPARVVVAVPTGPASVCEELAHRVDELRCVRTPSPFFAVGESYQNFEQVSDEEVRALVRAATPSRGPVRATSERSKVMAETGYSSFNTTVDKTNHVLREIEHDYGWPKERRNQSCAALRATLHALRDRLSVQEAAQLGAQLPMLVRGMYYEGWEPSRVPVKMSRQEFLNRIQEEFRFDIDGGMDQLAYRVMAALRQHITDGEWADVKSALPNDLEAVLP</sequence>
<dbReference type="GO" id="GO:0016757">
    <property type="term" value="F:glycosyltransferase activity"/>
    <property type="evidence" value="ECO:0007669"/>
    <property type="project" value="UniProtKB-KW"/>
</dbReference>
<keyword evidence="2" id="KW-0328">Glycosyltransferase</keyword>
<name>A0A927RPM6_9ACTN</name>
<keyword evidence="2" id="KW-0808">Transferase</keyword>
<dbReference type="InterPro" id="IPR038282">
    <property type="entry name" value="DUF2267_sf"/>
</dbReference>
<dbReference type="EMBL" id="JADBEM010000001">
    <property type="protein sequence ID" value="MBE1612286.1"/>
    <property type="molecule type" value="Genomic_DNA"/>
</dbReference>
<dbReference type="RefSeq" id="WP_192755364.1">
    <property type="nucleotide sequence ID" value="NZ_BAABJL010000005.1"/>
</dbReference>